<evidence type="ECO:0000256" key="1">
    <source>
        <dbReference type="SAM" id="MobiDB-lite"/>
    </source>
</evidence>
<feature type="domain" description="CHAT" evidence="2">
    <location>
        <begin position="1140"/>
        <end position="1584"/>
    </location>
</feature>
<keyword evidence="4" id="KW-1185">Reference proteome</keyword>
<dbReference type="Proteomes" id="UP000038009">
    <property type="component" value="Unassembled WGS sequence"/>
</dbReference>
<feature type="region of interest" description="Disordered" evidence="1">
    <location>
        <begin position="386"/>
        <end position="539"/>
    </location>
</feature>
<dbReference type="InterPro" id="IPR032675">
    <property type="entry name" value="LRR_dom_sf"/>
</dbReference>
<comment type="caution">
    <text evidence="3">The sequence shown here is derived from an EMBL/GenBank/DDBJ whole genome shotgun (WGS) entry which is preliminary data.</text>
</comment>
<evidence type="ECO:0000313" key="3">
    <source>
        <dbReference type="EMBL" id="KPI85331.1"/>
    </source>
</evidence>
<feature type="compositionally biased region" description="Low complexity" evidence="1">
    <location>
        <begin position="294"/>
        <end position="304"/>
    </location>
</feature>
<organism evidence="3 4">
    <name type="scientific">Leptomonas seymouri</name>
    <dbReference type="NCBI Taxonomy" id="5684"/>
    <lineage>
        <taxon>Eukaryota</taxon>
        <taxon>Discoba</taxon>
        <taxon>Euglenozoa</taxon>
        <taxon>Kinetoplastea</taxon>
        <taxon>Metakinetoplastina</taxon>
        <taxon>Trypanosomatida</taxon>
        <taxon>Trypanosomatidae</taxon>
        <taxon>Leishmaniinae</taxon>
        <taxon>Leptomonas</taxon>
    </lineage>
</organism>
<feature type="compositionally biased region" description="Low complexity" evidence="1">
    <location>
        <begin position="483"/>
        <end position="496"/>
    </location>
</feature>
<feature type="region of interest" description="Disordered" evidence="1">
    <location>
        <begin position="193"/>
        <end position="260"/>
    </location>
</feature>
<feature type="region of interest" description="Disordered" evidence="1">
    <location>
        <begin position="1519"/>
        <end position="1545"/>
    </location>
</feature>
<feature type="region of interest" description="Disordered" evidence="1">
    <location>
        <begin position="1"/>
        <end position="21"/>
    </location>
</feature>
<dbReference type="VEuPathDB" id="TriTrypDB:Lsey_0194_0090"/>
<dbReference type="InterPro" id="IPR024983">
    <property type="entry name" value="CHAT_dom"/>
</dbReference>
<feature type="compositionally biased region" description="Polar residues" evidence="1">
    <location>
        <begin position="209"/>
        <end position="220"/>
    </location>
</feature>
<feature type="compositionally biased region" description="Polar residues" evidence="1">
    <location>
        <begin position="247"/>
        <end position="257"/>
    </location>
</feature>
<gene>
    <name evidence="3" type="ORF">ABL78_5613</name>
</gene>
<feature type="compositionally biased region" description="Polar residues" evidence="1">
    <location>
        <begin position="1519"/>
        <end position="1528"/>
    </location>
</feature>
<dbReference type="Pfam" id="PF12770">
    <property type="entry name" value="CHAT"/>
    <property type="match status" value="1"/>
</dbReference>
<dbReference type="Gene3D" id="3.80.10.10">
    <property type="entry name" value="Ribonuclease Inhibitor"/>
    <property type="match status" value="1"/>
</dbReference>
<proteinExistence type="predicted"/>
<feature type="compositionally biased region" description="Polar residues" evidence="1">
    <location>
        <begin position="405"/>
        <end position="429"/>
    </location>
</feature>
<sequence length="1587" mass="171104">MSKSSVSTTLPSLSRSGDNVNSNGAARAGVEPVAASGAPSIDYVDLYRQYCTEEGCKANSAFVRYIQDRGGHFSLERLNLGNNYLGSKGLRPVLRMIDLCQTIVSINLEGNGIDNDAVADLCAVLEGHVSIAYLNLCRNPISVVGGKRLLQLAEANPRMTEILMEGTDIFEGLQERIRMVLRHNVAVARGSGPQMEANKDVGPAAPHQPDTNGSTSNTSDAAGVGATKMPPRTKASTMPPPKASLQPIHSPNETPKSTALGDAAASVVAAAASAQRKKCTATVDWSVAAAKTPANATRATTPISSPSPPVGAPASRLGWQEVALGKTQPRPPPPAIASHTTKALPMNKVMDLKALFEERARLHTEVNRGEASRRAYAAREELHALERHGRPVAHSGKSAAAPTEKPTSISQTYPGGLPSSNGNSASASIVKTIPILPPIHGDGSSNCDSCKDTPHAESAAHPSLSPPLPAGASSEMPAGTVPQSSSLASTATLTQADRSTSTAAMATAEGCSKDNNGGAPVPSPSLQPSPPQRASLSADIRPLAHTVEDVLSPSRMMLLTTEEQFTVLFDQGCREYMNRNLDAAYMAWNEAMRLAVAEGQREWMAVVASNLQRLSYELLVEEGASHLKHGALEEAGKTFNLALEVAVKAKNAVWERDMRLAKQNVQKALFHRCHEAALLLFNRAREDARDHVGGAPNDDNRTEVTDDDYFILPGTEEMVRHTPAFVREWSCLLLLKEAIELWVEGTRVVSRLSEVAAAPLRENITEALNLVASFIAQRHFNDSTPTGLLWFNTDAYLYHECVLLSDVWYDLVADSEQSLHHPLLSAVCAAQLGELYVATFQLPHALAQFDKLVRYGNLHKSPVLEATGLTLCGRVQLQRANFALAESALEAALELWTAVQNDPVVTRLINGPTPVYNIMAPMDYTAVAAEMMATTATTTNSTATAAAAAATPSTGGGDAAPLASPLSLEGVHSGGQRFRIEAHLPPDAVSVLASACRHYKVCVLLQTYRYRDALEALEYGLNVAYNDMLREKLSSNYRLNPSLNEIAAIAGVLQTSLVFYTLTSRYDWAVAKNAYQVEESLCIWVLTESREMRFVEVNLTSNFKCSMHNLICSLRQRLGVEPEMAMQSDIITELPSRSWQEPLRVLYEACIHPIIGYVRAADPQLLFGDGVITVVPTGLLWLVPFHALLNIKGGDRYVVEEVAIQLAFSATQAAFASLSAERVQQRDLHREVVAVQKDTDHSVESAFYSAFPFNADRSTQEGEVVAALLRAGQAQVAERKQKKAAAATAVSATSSKAFEAATLTNKVEVVENVEALRMVLPRARTLHIATPTTAAPPLALLKEGKVGAHLQRLLPLLKERCGRQRAKSEGGLLMNAVSPMGDIDIVRAVEIAHMELSAEHVILTNTNMSLEHVRGIRDDVLGLVRSFFGSGVPCVIAGQWCTPDMEPMELFQRFYTLWCRPPTVSPGVSLCTVPQANSSTDLRTSEGRASVPPSEAVTVPAGSLNRISSIDAPASQHSVRATTSQHNTHISDDEGGNGKGNGEEEGEVLRHRALLLARSIRSLLAEEPAIRYRPRVWAGYYCMGTGW</sequence>
<dbReference type="EMBL" id="LJSK01000194">
    <property type="protein sequence ID" value="KPI85331.1"/>
    <property type="molecule type" value="Genomic_DNA"/>
</dbReference>
<evidence type="ECO:0000259" key="2">
    <source>
        <dbReference type="Pfam" id="PF12770"/>
    </source>
</evidence>
<evidence type="ECO:0000313" key="4">
    <source>
        <dbReference type="Proteomes" id="UP000038009"/>
    </source>
</evidence>
<reference evidence="3 4" key="1">
    <citation type="journal article" date="2015" name="PLoS Pathog.">
        <title>Leptomonas seymouri: Adaptations to the Dixenous Life Cycle Analyzed by Genome Sequencing, Transcriptome Profiling and Co-infection with Leishmania donovani.</title>
        <authorList>
            <person name="Kraeva N."/>
            <person name="Butenko A."/>
            <person name="Hlavacova J."/>
            <person name="Kostygov A."/>
            <person name="Myskova J."/>
            <person name="Grybchuk D."/>
            <person name="Lestinova T."/>
            <person name="Votypka J."/>
            <person name="Volf P."/>
            <person name="Opperdoes F."/>
            <person name="Flegontov P."/>
            <person name="Lukes J."/>
            <person name="Yurchenko V."/>
        </authorList>
    </citation>
    <scope>NUCLEOTIDE SEQUENCE [LARGE SCALE GENOMIC DNA]</scope>
    <source>
        <strain evidence="3 4">ATCC 30220</strain>
    </source>
</reference>
<accession>A0A0N1I3A4</accession>
<dbReference type="OrthoDB" id="120976at2759"/>
<protein>
    <recommendedName>
        <fullName evidence="2">CHAT domain-containing protein</fullName>
    </recommendedName>
</protein>
<name>A0A0N1I3A4_LEPSE</name>
<feature type="compositionally biased region" description="Pro residues" evidence="1">
    <location>
        <begin position="521"/>
        <end position="531"/>
    </location>
</feature>
<feature type="region of interest" description="Disordered" evidence="1">
    <location>
        <begin position="294"/>
        <end position="314"/>
    </location>
</feature>
<dbReference type="SUPFAM" id="SSF52047">
    <property type="entry name" value="RNI-like"/>
    <property type="match status" value="1"/>
</dbReference>